<keyword evidence="2" id="KW-0805">Transcription regulation</keyword>
<evidence type="ECO:0000256" key="4">
    <source>
        <dbReference type="ARBA" id="ARBA00023163"/>
    </source>
</evidence>
<accession>A0A2C5XIS6</accession>
<feature type="region of interest" description="Disordered" evidence="6">
    <location>
        <begin position="144"/>
        <end position="178"/>
    </location>
</feature>
<feature type="compositionally biased region" description="Basic and acidic residues" evidence="6">
    <location>
        <begin position="30"/>
        <end position="41"/>
    </location>
</feature>
<dbReference type="Pfam" id="PF00172">
    <property type="entry name" value="Zn_clus"/>
    <property type="match status" value="1"/>
</dbReference>
<dbReference type="STRING" id="1399860.A0A2C5XIS6"/>
<dbReference type="PANTHER" id="PTHR31845">
    <property type="entry name" value="FINGER DOMAIN PROTEIN, PUTATIVE-RELATED"/>
    <property type="match status" value="1"/>
</dbReference>
<reference evidence="9 10" key="1">
    <citation type="submission" date="2017-06" db="EMBL/GenBank/DDBJ databases">
        <title>Ant-infecting Ophiocordyceps genomes reveal a high diversity of potential behavioral manipulation genes and a possible major role for enterotoxins.</title>
        <authorList>
            <person name="De Bekker C."/>
            <person name="Evans H.C."/>
            <person name="Brachmann A."/>
            <person name="Hughes D.P."/>
        </authorList>
    </citation>
    <scope>NUCLEOTIDE SEQUENCE [LARGE SCALE GENOMIC DNA]</scope>
    <source>
        <strain evidence="9 10">Map64</strain>
    </source>
</reference>
<dbReference type="InterPro" id="IPR001138">
    <property type="entry name" value="Zn2Cys6_DnaBD"/>
</dbReference>
<evidence type="ECO:0000256" key="1">
    <source>
        <dbReference type="ARBA" id="ARBA00004123"/>
    </source>
</evidence>
<dbReference type="PROSITE" id="PS50048">
    <property type="entry name" value="ZN2_CY6_FUNGAL_2"/>
    <property type="match status" value="1"/>
</dbReference>
<feature type="compositionally biased region" description="Acidic residues" evidence="6">
    <location>
        <begin position="43"/>
        <end position="60"/>
    </location>
</feature>
<feature type="compositionally biased region" description="Basic and acidic residues" evidence="6">
    <location>
        <begin position="114"/>
        <end position="127"/>
    </location>
</feature>
<feature type="region of interest" description="Disordered" evidence="6">
    <location>
        <begin position="193"/>
        <end position="293"/>
    </location>
</feature>
<gene>
    <name evidence="9" type="ORF">CDD81_4905</name>
</gene>
<dbReference type="EMBL" id="NJET01000035">
    <property type="protein sequence ID" value="PHH64158.1"/>
    <property type="molecule type" value="Genomic_DNA"/>
</dbReference>
<evidence type="ECO:0000256" key="5">
    <source>
        <dbReference type="ARBA" id="ARBA00023242"/>
    </source>
</evidence>
<evidence type="ECO:0000313" key="10">
    <source>
        <dbReference type="Proteomes" id="UP000226192"/>
    </source>
</evidence>
<keyword evidence="10" id="KW-1185">Reference proteome</keyword>
<dbReference type="Gene3D" id="4.10.240.10">
    <property type="entry name" value="Zn(2)-C6 fungal-type DNA-binding domain"/>
    <property type="match status" value="1"/>
</dbReference>
<dbReference type="CDD" id="cd00067">
    <property type="entry name" value="GAL4"/>
    <property type="match status" value="1"/>
</dbReference>
<feature type="region of interest" description="Disordered" evidence="6">
    <location>
        <begin position="1"/>
        <end position="127"/>
    </location>
</feature>
<dbReference type="CDD" id="cd12148">
    <property type="entry name" value="fungal_TF_MHR"/>
    <property type="match status" value="1"/>
</dbReference>
<evidence type="ECO:0000256" key="7">
    <source>
        <dbReference type="SAM" id="Phobius"/>
    </source>
</evidence>
<dbReference type="InterPro" id="IPR051089">
    <property type="entry name" value="prtT"/>
</dbReference>
<sequence>MDLDPRLEAATGPVEEGPFSLGVPGATDGKGGRERETRTQEQELTDGEDEGEEEDEDDELYLDKDGEGGGQQEAGARAMSGQGGSGPRILHEGQYEEQQQQQEQEQEQQQDHGNGQHDGDNDAEGRKPRACEACRGLKVRCEPAASGPCKRCGKAGRRCVVTQPTRKRQRKTDSRVTELERKIDALTASLQARVAAQGQWSRVGEEHRQSGGGGEQQSSSWARQVGGIGAGGGGGAGGGAGGATEQQQQQQQHHHHHHRSSSSSSTTTATKRKAMTEATTSSSPPPPPHDSADIVDRHLVSMEKAAELFARYKECMVRHLPAVVFDPSMTAAHLRHSKPYLFLSIMAAASAETYGLQRVLHKELMQLFAHKVVVVGEKNLELVQAMQVACIWYWPPEHFEELKFYQLVHMAAVMALDIGLGRRPPSRRALAPLSWREKQLTRLPQPDLASIECRRAWLVCHFLAVHTSMSLHRPNLIRWSAFMTESLELLATSPDAAPTDKYLCHFVEANRMGEAIGLHLSMDDGDVVADINESRTQFTLRGLEHDLEKCRAAVTPQLMHPTLAMTFDMISLYMHERALHAHTSTEHLRSPFNPELFCQGIINPQPLSAAHIAALSACLTAIDSIFATFMAMDVAMIRCLPVLSFVRVAYALVVLIKMYFSARNPASELGRVIDCANMRVGEHLDALVAKFGATAARDSCRPAAKFLVVLTMLRSWFVRRAAQQSRGVPPGRPDAEATPNSLHVLSDAPAPLPLGSQPAPAPPTLAPLPHPLPPLGAGLDSASFASCLPPGIDFGSLASPSWWSDAAVAGSSSGDDDENGINILFNEPWFNDIFQGLPDSSFFPL</sequence>
<keyword evidence="7" id="KW-1133">Transmembrane helix</keyword>
<comment type="subcellular location">
    <subcellularLocation>
        <location evidence="1">Nucleus</location>
    </subcellularLocation>
</comment>
<dbReference type="SUPFAM" id="SSF57701">
    <property type="entry name" value="Zn2/Cys6 DNA-binding domain"/>
    <property type="match status" value="1"/>
</dbReference>
<dbReference type="GO" id="GO:0005634">
    <property type="term" value="C:nucleus"/>
    <property type="evidence" value="ECO:0007669"/>
    <property type="project" value="UniProtKB-SubCell"/>
</dbReference>
<proteinExistence type="predicted"/>
<dbReference type="AlphaFoldDB" id="A0A2C5XIS6"/>
<dbReference type="GO" id="GO:0000981">
    <property type="term" value="F:DNA-binding transcription factor activity, RNA polymerase II-specific"/>
    <property type="evidence" value="ECO:0007669"/>
    <property type="project" value="InterPro"/>
</dbReference>
<keyword evidence="7" id="KW-0812">Transmembrane</keyword>
<evidence type="ECO:0000313" key="9">
    <source>
        <dbReference type="EMBL" id="PHH64158.1"/>
    </source>
</evidence>
<organism evidence="9 10">
    <name type="scientific">Ophiocordyceps australis</name>
    <dbReference type="NCBI Taxonomy" id="1399860"/>
    <lineage>
        <taxon>Eukaryota</taxon>
        <taxon>Fungi</taxon>
        <taxon>Dikarya</taxon>
        <taxon>Ascomycota</taxon>
        <taxon>Pezizomycotina</taxon>
        <taxon>Sordariomycetes</taxon>
        <taxon>Hypocreomycetidae</taxon>
        <taxon>Hypocreales</taxon>
        <taxon>Ophiocordycipitaceae</taxon>
        <taxon>Ophiocordyceps</taxon>
    </lineage>
</organism>
<protein>
    <recommendedName>
        <fullName evidence="8">Zn(2)-C6 fungal-type domain-containing protein</fullName>
    </recommendedName>
</protein>
<dbReference type="OrthoDB" id="8062037at2759"/>
<keyword evidence="5" id="KW-0539">Nucleus</keyword>
<dbReference type="SMART" id="SM00066">
    <property type="entry name" value="GAL4"/>
    <property type="match status" value="1"/>
</dbReference>
<feature type="compositionally biased region" description="Gly residues" evidence="6">
    <location>
        <begin position="226"/>
        <end position="242"/>
    </location>
</feature>
<feature type="domain" description="Zn(2)-C6 fungal-type" evidence="8">
    <location>
        <begin position="130"/>
        <end position="161"/>
    </location>
</feature>
<keyword evidence="3" id="KW-0238">DNA-binding</keyword>
<dbReference type="InterPro" id="IPR036864">
    <property type="entry name" value="Zn2-C6_fun-type_DNA-bd_sf"/>
</dbReference>
<dbReference type="Proteomes" id="UP000226192">
    <property type="component" value="Unassembled WGS sequence"/>
</dbReference>
<evidence type="ECO:0000256" key="6">
    <source>
        <dbReference type="SAM" id="MobiDB-lite"/>
    </source>
</evidence>
<keyword evidence="7" id="KW-0472">Membrane</keyword>
<evidence type="ECO:0000256" key="2">
    <source>
        <dbReference type="ARBA" id="ARBA00023015"/>
    </source>
</evidence>
<feature type="transmembrane region" description="Helical" evidence="7">
    <location>
        <begin position="639"/>
        <end position="660"/>
    </location>
</feature>
<dbReference type="PANTHER" id="PTHR31845:SF39">
    <property type="entry name" value="TRANSCRIPTION FACTOR PBCR-RELATED"/>
    <property type="match status" value="1"/>
</dbReference>
<dbReference type="GO" id="GO:0000976">
    <property type="term" value="F:transcription cis-regulatory region binding"/>
    <property type="evidence" value="ECO:0007669"/>
    <property type="project" value="TreeGrafter"/>
</dbReference>
<evidence type="ECO:0000256" key="3">
    <source>
        <dbReference type="ARBA" id="ARBA00023125"/>
    </source>
</evidence>
<name>A0A2C5XIS6_9HYPO</name>
<keyword evidence="4" id="KW-0804">Transcription</keyword>
<dbReference type="GO" id="GO:0008270">
    <property type="term" value="F:zinc ion binding"/>
    <property type="evidence" value="ECO:0007669"/>
    <property type="project" value="InterPro"/>
</dbReference>
<evidence type="ECO:0000259" key="8">
    <source>
        <dbReference type="PROSITE" id="PS50048"/>
    </source>
</evidence>
<dbReference type="PROSITE" id="PS00463">
    <property type="entry name" value="ZN2_CY6_FUNGAL_1"/>
    <property type="match status" value="1"/>
</dbReference>
<comment type="caution">
    <text evidence="9">The sequence shown here is derived from an EMBL/GenBank/DDBJ whole genome shotgun (WGS) entry which is preliminary data.</text>
</comment>